<dbReference type="EMBL" id="JAODYH010000008">
    <property type="protein sequence ID" value="MCT9812369.1"/>
    <property type="molecule type" value="Genomic_DNA"/>
</dbReference>
<name>A0ABT2PPG6_9BURK</name>
<accession>A0ABT2PPG6</accession>
<proteinExistence type="predicted"/>
<sequence>MNTDTQVDLYPCPFCGKSQNQGPVHDESCFFTLSEKLKAAHGQDAALAEKVANAWRQRVVPQGYKLVPVEIQPGHAADWGHKQGRKTAVAPQDAAAFYADFVEGVESPWGRQTS</sequence>
<comment type="caution">
    <text evidence="1">The sequence shown here is derived from an EMBL/GenBank/DDBJ whole genome shotgun (WGS) entry which is preliminary data.</text>
</comment>
<evidence type="ECO:0000313" key="1">
    <source>
        <dbReference type="EMBL" id="MCT9812369.1"/>
    </source>
</evidence>
<evidence type="ECO:0000313" key="2">
    <source>
        <dbReference type="Proteomes" id="UP001525968"/>
    </source>
</evidence>
<dbReference type="Proteomes" id="UP001525968">
    <property type="component" value="Unassembled WGS sequence"/>
</dbReference>
<dbReference type="RefSeq" id="WP_261501617.1">
    <property type="nucleotide sequence ID" value="NZ_JAODYH010000008.1"/>
</dbReference>
<gene>
    <name evidence="1" type="ORF">N0K08_17135</name>
</gene>
<reference evidence="1 2" key="1">
    <citation type="submission" date="2022-09" db="EMBL/GenBank/DDBJ databases">
        <title>Draft genome of isolate Be4.</title>
        <authorList>
            <person name="Sanchez-Castro I."/>
            <person name="Martinez-Rodriguez P."/>
            <person name="Descostes M."/>
            <person name="Merroun M."/>
        </authorList>
    </citation>
    <scope>NUCLEOTIDE SEQUENCE [LARGE SCALE GENOMIC DNA]</scope>
    <source>
        <strain evidence="1 2">Be4</strain>
    </source>
</reference>
<organism evidence="1 2">
    <name type="scientific">Acidovorax bellezanensis</name>
    <dbReference type="NCBI Taxonomy" id="2976702"/>
    <lineage>
        <taxon>Bacteria</taxon>
        <taxon>Pseudomonadati</taxon>
        <taxon>Pseudomonadota</taxon>
        <taxon>Betaproteobacteria</taxon>
        <taxon>Burkholderiales</taxon>
        <taxon>Comamonadaceae</taxon>
        <taxon>Acidovorax</taxon>
    </lineage>
</organism>
<keyword evidence="2" id="KW-1185">Reference proteome</keyword>
<protein>
    <submittedName>
        <fullName evidence="1">Uncharacterized protein</fullName>
    </submittedName>
</protein>